<dbReference type="GO" id="GO:0006355">
    <property type="term" value="P:regulation of DNA-templated transcription"/>
    <property type="evidence" value="ECO:0007669"/>
    <property type="project" value="InterPro"/>
</dbReference>
<gene>
    <name evidence="2" type="ORF">Cci01nite_45130</name>
</gene>
<dbReference type="SUPFAM" id="SSF46894">
    <property type="entry name" value="C-terminal effector domain of the bipartite response regulators"/>
    <property type="match status" value="1"/>
</dbReference>
<dbReference type="SMART" id="SM00421">
    <property type="entry name" value="HTH_LUXR"/>
    <property type="match status" value="1"/>
</dbReference>
<dbReference type="InterPro" id="IPR051797">
    <property type="entry name" value="TrmB-like"/>
</dbReference>
<name>A0A8J3KF32_9ACTN</name>
<proteinExistence type="predicted"/>
<feature type="domain" description="HTH luxR-type" evidence="1">
    <location>
        <begin position="261"/>
        <end position="318"/>
    </location>
</feature>
<dbReference type="RefSeq" id="WP_120322374.1">
    <property type="nucleotide sequence ID" value="NZ_BONH01000021.1"/>
</dbReference>
<accession>A0A8J3KF32</accession>
<dbReference type="InterPro" id="IPR016032">
    <property type="entry name" value="Sig_transdc_resp-reg_C-effctor"/>
</dbReference>
<evidence type="ECO:0000313" key="3">
    <source>
        <dbReference type="Proteomes" id="UP000659904"/>
    </source>
</evidence>
<reference evidence="2 3" key="1">
    <citation type="submission" date="2021-01" db="EMBL/GenBank/DDBJ databases">
        <title>Whole genome shotgun sequence of Catellatospora citrea NBRC 14495.</title>
        <authorList>
            <person name="Komaki H."/>
            <person name="Tamura T."/>
        </authorList>
    </citation>
    <scope>NUCLEOTIDE SEQUENCE [LARGE SCALE GENOMIC DNA]</scope>
    <source>
        <strain evidence="2 3">NBRC 14495</strain>
    </source>
</reference>
<keyword evidence="3" id="KW-1185">Reference proteome</keyword>
<evidence type="ECO:0000313" key="2">
    <source>
        <dbReference type="EMBL" id="GIF99419.1"/>
    </source>
</evidence>
<dbReference type="PANTHER" id="PTHR34293">
    <property type="entry name" value="HTH-TYPE TRANSCRIPTIONAL REGULATOR TRMBL2"/>
    <property type="match status" value="1"/>
</dbReference>
<dbReference type="Gene3D" id="1.10.10.10">
    <property type="entry name" value="Winged helix-like DNA-binding domain superfamily/Winged helix DNA-binding domain"/>
    <property type="match status" value="1"/>
</dbReference>
<organism evidence="2 3">
    <name type="scientific">Catellatospora citrea</name>
    <dbReference type="NCBI Taxonomy" id="53366"/>
    <lineage>
        <taxon>Bacteria</taxon>
        <taxon>Bacillati</taxon>
        <taxon>Actinomycetota</taxon>
        <taxon>Actinomycetes</taxon>
        <taxon>Micromonosporales</taxon>
        <taxon>Micromonosporaceae</taxon>
        <taxon>Catellatospora</taxon>
    </lineage>
</organism>
<dbReference type="GO" id="GO:0003677">
    <property type="term" value="F:DNA binding"/>
    <property type="evidence" value="ECO:0007669"/>
    <property type="project" value="InterPro"/>
</dbReference>
<dbReference type="InterPro" id="IPR000792">
    <property type="entry name" value="Tscrpt_reg_LuxR_C"/>
</dbReference>
<evidence type="ECO:0000259" key="1">
    <source>
        <dbReference type="SMART" id="SM00421"/>
    </source>
</evidence>
<sequence>MAEEMELMTETQQDAYRSLVQLDGGRAADVAALGALSHAQAAAALQALLEAGLAVVEPGPDPVFRPLPPEVALGASLLRRQEALERGRRIMTDLHEQYRAASRQRSEQVAELVVGAEPLRRRLRQVQDLAGGELLWFCRANPVALASGENTAEFDALARGVVSRAVYEREPLLAPGVLDNVAEGIRRGQVARATQSLPVRMLIADRTTAVLSLIREPGDAPGPRAAVINNGELLHALVDLFDGHWETAVPIRVTGGGTDHPEGPAEAELYVLSLVVGGVPDKAIASQLGVSRRTVQRRLDRLMALAGVDTRAGLAYQAARRGWL</sequence>
<protein>
    <submittedName>
        <fullName evidence="2">Transcriptional regulator</fullName>
    </submittedName>
</protein>
<dbReference type="AlphaFoldDB" id="A0A8J3KF32"/>
<dbReference type="Proteomes" id="UP000659904">
    <property type="component" value="Unassembled WGS sequence"/>
</dbReference>
<dbReference type="PANTHER" id="PTHR34293:SF1">
    <property type="entry name" value="HTH-TYPE TRANSCRIPTIONAL REGULATOR TRMBL2"/>
    <property type="match status" value="1"/>
</dbReference>
<dbReference type="InterPro" id="IPR036388">
    <property type="entry name" value="WH-like_DNA-bd_sf"/>
</dbReference>
<comment type="caution">
    <text evidence="2">The sequence shown here is derived from an EMBL/GenBank/DDBJ whole genome shotgun (WGS) entry which is preliminary data.</text>
</comment>
<dbReference type="EMBL" id="BONH01000021">
    <property type="protein sequence ID" value="GIF99419.1"/>
    <property type="molecule type" value="Genomic_DNA"/>
</dbReference>